<dbReference type="InParanoid" id="A0A409X251"/>
<dbReference type="InterPro" id="IPR032675">
    <property type="entry name" value="LRR_dom_sf"/>
</dbReference>
<gene>
    <name evidence="1" type="ORF">CVT25_015129</name>
</gene>
<dbReference type="Proteomes" id="UP000283269">
    <property type="component" value="Unassembled WGS sequence"/>
</dbReference>
<evidence type="ECO:0000313" key="2">
    <source>
        <dbReference type="Proteomes" id="UP000283269"/>
    </source>
</evidence>
<dbReference type="OrthoDB" id="3001295at2759"/>
<dbReference type="Gene3D" id="3.80.10.10">
    <property type="entry name" value="Ribonuclease Inhibitor"/>
    <property type="match status" value="1"/>
</dbReference>
<keyword evidence="2" id="KW-1185">Reference proteome</keyword>
<comment type="caution">
    <text evidence="1">The sequence shown here is derived from an EMBL/GenBank/DDBJ whole genome shotgun (WGS) entry which is preliminary data.</text>
</comment>
<dbReference type="PROSITE" id="PS50007">
    <property type="entry name" value="PIPLC_X_DOMAIN"/>
    <property type="match status" value="1"/>
</dbReference>
<dbReference type="AlphaFoldDB" id="A0A409X251"/>
<evidence type="ECO:0000313" key="1">
    <source>
        <dbReference type="EMBL" id="PPQ84834.1"/>
    </source>
</evidence>
<accession>A0A409X251</accession>
<reference evidence="1 2" key="1">
    <citation type="journal article" date="2018" name="Evol. Lett.">
        <title>Horizontal gene cluster transfer increased hallucinogenic mushroom diversity.</title>
        <authorList>
            <person name="Reynolds H.T."/>
            <person name="Vijayakumar V."/>
            <person name="Gluck-Thaler E."/>
            <person name="Korotkin H.B."/>
            <person name="Matheny P.B."/>
            <person name="Slot J.C."/>
        </authorList>
    </citation>
    <scope>NUCLEOTIDE SEQUENCE [LARGE SCALE GENOMIC DNA]</scope>
    <source>
        <strain evidence="1 2">2631</strain>
    </source>
</reference>
<protein>
    <submittedName>
        <fullName evidence="1">Uncharacterized protein</fullName>
    </submittedName>
</protein>
<sequence length="574" mass="65153">MSFKSIDLEEVYLVKPPHSCDTSCGDPCTRYTEIEAEESKTAEPGDSLAQHLARYHGMIKRVDLLYDPIVERFPLEIITTIFGLCLPKQRRALLPQDLLDGKIDNAGALFALGAVCKTWRQIIWSTPHFWSHIYIPIHPSNIENTITFVKDWIDRTGQMPLSLAVYFSQEDGFQDEDYEWLSKVKPLSAIVNATSSRWECLDLKLPPRLLNLFSGSPSNLLELRVSNIGFPPEEDDDGEVESASFIVHSASKPRPTYAMIDSVPLQSIDILWDNVTRVLLKECKMEECFELLRLAPKLMECMFGFIRADDESILVPVSHHNLKVLKLFFPKDPDITAAFFDGFTLPELEVLNIQSFNEILPAENLISLIRRSSCRLYSLEIKAVLEEQNLLSLFRAVPSLEQLTLSPSPNEEYTSRNFFKLIAETTHIIDKSEADSTSSATPTNPNFLPELQTLAYSTTSPGECESIWDIIPDLFGKDGSDYDDEGKDLTPHIRKRPLDTLTVSFDHWPWSGTPLRNPGYISKPTLDRIEKLLDMGHCDIDIMLWGGQNSEPVDFIESSIAHHFPQKQFEVQVE</sequence>
<organism evidence="1 2">
    <name type="scientific">Psilocybe cyanescens</name>
    <dbReference type="NCBI Taxonomy" id="93625"/>
    <lineage>
        <taxon>Eukaryota</taxon>
        <taxon>Fungi</taxon>
        <taxon>Dikarya</taxon>
        <taxon>Basidiomycota</taxon>
        <taxon>Agaricomycotina</taxon>
        <taxon>Agaricomycetes</taxon>
        <taxon>Agaricomycetidae</taxon>
        <taxon>Agaricales</taxon>
        <taxon>Agaricineae</taxon>
        <taxon>Strophariaceae</taxon>
        <taxon>Psilocybe</taxon>
    </lineage>
</organism>
<name>A0A409X251_PSICY</name>
<dbReference type="EMBL" id="NHYD01002801">
    <property type="protein sequence ID" value="PPQ84834.1"/>
    <property type="molecule type" value="Genomic_DNA"/>
</dbReference>
<proteinExistence type="predicted"/>